<accession>A0A937X304</accession>
<protein>
    <submittedName>
        <fullName evidence="1">Uncharacterized protein</fullName>
    </submittedName>
</protein>
<evidence type="ECO:0000313" key="2">
    <source>
        <dbReference type="Proteomes" id="UP000703893"/>
    </source>
</evidence>
<proteinExistence type="predicted"/>
<dbReference type="EMBL" id="VGJX01000379">
    <property type="protein sequence ID" value="MBM3274928.1"/>
    <property type="molecule type" value="Genomic_DNA"/>
</dbReference>
<name>A0A937X304_9BACT</name>
<comment type="caution">
    <text evidence="1">The sequence shown here is derived from an EMBL/GenBank/DDBJ whole genome shotgun (WGS) entry which is preliminary data.</text>
</comment>
<gene>
    <name evidence="1" type="ORF">FJZ00_07230</name>
</gene>
<organism evidence="1 2">
    <name type="scientific">Candidatus Tanganyikabacteria bacterium</name>
    <dbReference type="NCBI Taxonomy" id="2961651"/>
    <lineage>
        <taxon>Bacteria</taxon>
        <taxon>Bacillati</taxon>
        <taxon>Candidatus Sericytochromatia</taxon>
        <taxon>Candidatus Tanganyikabacteria</taxon>
    </lineage>
</organism>
<dbReference type="Proteomes" id="UP000703893">
    <property type="component" value="Unassembled WGS sequence"/>
</dbReference>
<dbReference type="AlphaFoldDB" id="A0A937X304"/>
<reference evidence="1 2" key="1">
    <citation type="submission" date="2019-03" db="EMBL/GenBank/DDBJ databases">
        <title>Lake Tanganyika Metagenome-Assembled Genomes (MAGs).</title>
        <authorList>
            <person name="Tran P."/>
        </authorList>
    </citation>
    <scope>NUCLEOTIDE SEQUENCE [LARGE SCALE GENOMIC DNA]</scope>
    <source>
        <strain evidence="1">K_DeepCast_65m_m2_236</strain>
    </source>
</reference>
<sequence>MKAGNSRRFAGFLGAMTFCAAGCQGDFLTGVTQFIFPESRPEVIRFPLTSSDTGGIYGHVEDASGSAIEGAKVAYGASSTFTGPIQVQDASGSRFTLPAGNFILVGLPVQTTVVTVTYDELAISKTVTLKSTNSFEIRNAAGALGKRPFGLKDEAASFSLPIVLPARNALRVVRFLPSTLTDTATGSKVTFAGGGLVAFELRNGPKAPAVEVVKVQVDYRDEADNRISLKTKPVTTAVVPGGSPNTGGPAVTIAADLSDTSLGTTNGNATAKVTFIVRTPGDASTEQPAIGEDGQTIIRTVPLSLSQ</sequence>
<evidence type="ECO:0000313" key="1">
    <source>
        <dbReference type="EMBL" id="MBM3274928.1"/>
    </source>
</evidence>